<protein>
    <submittedName>
        <fullName evidence="2">Uncharacterized protein</fullName>
    </submittedName>
</protein>
<name>A0ABZ1CQ88_9TREE</name>
<feature type="region of interest" description="Disordered" evidence="1">
    <location>
        <begin position="1"/>
        <end position="34"/>
    </location>
</feature>
<sequence length="280" mass="30960">MSEEDRYLVQSRTDTHRSNSVSPLPNNPINEKSWDLTSNQNAQYVDDQFVTPPQGLSLDEICWRHDLLRESRLNSPPNQATTQPIYDGTSPSFGPNHPFSTPISDPLSFPSFQDNDFQYGPDTYQGDYSSPSAVYSGFTGHPIHQGGSNVLQEPDVNAWTGQTSHSGEIIPSGSFNDILPWQPELSLGAEQYMVHSNVGPGGSHVTRLSPFNTAINGSNPCKKAIYTHGFVDKRGKLFGPSDRRSCSECEAYFEWKDLPQEVQGEGLGTAESSVKVRDNF</sequence>
<evidence type="ECO:0000313" key="3">
    <source>
        <dbReference type="Proteomes" id="UP001329825"/>
    </source>
</evidence>
<proteinExistence type="predicted"/>
<feature type="region of interest" description="Disordered" evidence="1">
    <location>
        <begin position="73"/>
        <end position="95"/>
    </location>
</feature>
<reference evidence="2 3" key="1">
    <citation type="submission" date="2024-01" db="EMBL/GenBank/DDBJ databases">
        <title>Comparative genomics of Cryptococcus and Kwoniella reveals pathogenesis evolution and contrasting modes of karyotype evolution via chromosome fusion or intercentromeric recombination.</title>
        <authorList>
            <person name="Coelho M.A."/>
            <person name="David-Palma M."/>
            <person name="Shea T."/>
            <person name="Bowers K."/>
            <person name="McGinley-Smith S."/>
            <person name="Mohammad A.W."/>
            <person name="Gnirke A."/>
            <person name="Yurkov A.M."/>
            <person name="Nowrousian M."/>
            <person name="Sun S."/>
            <person name="Cuomo C.A."/>
            <person name="Heitman J."/>
        </authorList>
    </citation>
    <scope>NUCLEOTIDE SEQUENCE [LARGE SCALE GENOMIC DNA]</scope>
    <source>
        <strain evidence="2">CBS 11374</strain>
    </source>
</reference>
<evidence type="ECO:0000256" key="1">
    <source>
        <dbReference type="SAM" id="MobiDB-lite"/>
    </source>
</evidence>
<dbReference type="EMBL" id="CP141881">
    <property type="protein sequence ID" value="WRT63894.1"/>
    <property type="molecule type" value="Genomic_DNA"/>
</dbReference>
<feature type="compositionally biased region" description="Basic and acidic residues" evidence="1">
    <location>
        <begin position="1"/>
        <end position="17"/>
    </location>
</feature>
<keyword evidence="3" id="KW-1185">Reference proteome</keyword>
<dbReference type="GeneID" id="87952951"/>
<dbReference type="Proteomes" id="UP001329825">
    <property type="component" value="Chromosome 1"/>
</dbReference>
<organism evidence="2 3">
    <name type="scientific">Kwoniella shivajii</name>
    <dbReference type="NCBI Taxonomy" id="564305"/>
    <lineage>
        <taxon>Eukaryota</taxon>
        <taxon>Fungi</taxon>
        <taxon>Dikarya</taxon>
        <taxon>Basidiomycota</taxon>
        <taxon>Agaricomycotina</taxon>
        <taxon>Tremellomycetes</taxon>
        <taxon>Tremellales</taxon>
        <taxon>Cryptococcaceae</taxon>
        <taxon>Kwoniella</taxon>
    </lineage>
</organism>
<gene>
    <name evidence="2" type="ORF">IL334_000820</name>
</gene>
<dbReference type="RefSeq" id="XP_062788634.1">
    <property type="nucleotide sequence ID" value="XM_062932583.1"/>
</dbReference>
<feature type="compositionally biased region" description="Polar residues" evidence="1">
    <location>
        <begin position="18"/>
        <end position="34"/>
    </location>
</feature>
<accession>A0ABZ1CQ88</accession>
<evidence type="ECO:0000313" key="2">
    <source>
        <dbReference type="EMBL" id="WRT63894.1"/>
    </source>
</evidence>